<evidence type="ECO:0000256" key="1">
    <source>
        <dbReference type="SAM" id="MobiDB-lite"/>
    </source>
</evidence>
<feature type="compositionally biased region" description="Basic and acidic residues" evidence="1">
    <location>
        <begin position="104"/>
        <end position="117"/>
    </location>
</feature>
<dbReference type="EMBL" id="MU843083">
    <property type="protein sequence ID" value="KAK2021737.1"/>
    <property type="molecule type" value="Genomic_DNA"/>
</dbReference>
<evidence type="ECO:0000313" key="3">
    <source>
        <dbReference type="Proteomes" id="UP001232148"/>
    </source>
</evidence>
<feature type="region of interest" description="Disordered" evidence="1">
    <location>
        <begin position="98"/>
        <end position="117"/>
    </location>
</feature>
<dbReference type="AlphaFoldDB" id="A0AAD9H4Q5"/>
<accession>A0AAD9H4Q5</accession>
<name>A0AAD9H4Q5_9PEZI</name>
<gene>
    <name evidence="2" type="ORF">LX32DRAFT_232592</name>
</gene>
<evidence type="ECO:0000313" key="2">
    <source>
        <dbReference type="EMBL" id="KAK2021737.1"/>
    </source>
</evidence>
<proteinExistence type="predicted"/>
<organism evidence="2 3">
    <name type="scientific">Colletotrichum zoysiae</name>
    <dbReference type="NCBI Taxonomy" id="1216348"/>
    <lineage>
        <taxon>Eukaryota</taxon>
        <taxon>Fungi</taxon>
        <taxon>Dikarya</taxon>
        <taxon>Ascomycota</taxon>
        <taxon>Pezizomycotina</taxon>
        <taxon>Sordariomycetes</taxon>
        <taxon>Hypocreomycetidae</taxon>
        <taxon>Glomerellales</taxon>
        <taxon>Glomerellaceae</taxon>
        <taxon>Colletotrichum</taxon>
        <taxon>Colletotrichum graminicola species complex</taxon>
    </lineage>
</organism>
<protein>
    <submittedName>
        <fullName evidence="2">Uncharacterized protein</fullName>
    </submittedName>
</protein>
<sequence length="117" mass="12957">MRDLGCDTDGGIATVDSQRRNLFCLALHYGVKETMCGIRCDAGRRSRSRSLSGRTIVDAVSETVGQGRLESVPRLARKLYKRVLRCDGAWQARLNKTGGNALNREGEGGNRIEMRDE</sequence>
<comment type="caution">
    <text evidence="2">The sequence shown here is derived from an EMBL/GenBank/DDBJ whole genome shotgun (WGS) entry which is preliminary data.</text>
</comment>
<reference evidence="2" key="1">
    <citation type="submission" date="2021-06" db="EMBL/GenBank/DDBJ databases">
        <title>Comparative genomics, transcriptomics and evolutionary studies reveal genomic signatures of adaptation to plant cell wall in hemibiotrophic fungi.</title>
        <authorList>
            <consortium name="DOE Joint Genome Institute"/>
            <person name="Baroncelli R."/>
            <person name="Diaz J.F."/>
            <person name="Benocci T."/>
            <person name="Peng M."/>
            <person name="Battaglia E."/>
            <person name="Haridas S."/>
            <person name="Andreopoulos W."/>
            <person name="Labutti K."/>
            <person name="Pangilinan J."/>
            <person name="Floch G.L."/>
            <person name="Makela M.R."/>
            <person name="Henrissat B."/>
            <person name="Grigoriev I.V."/>
            <person name="Crouch J.A."/>
            <person name="De Vries R.P."/>
            <person name="Sukno S.A."/>
            <person name="Thon M.R."/>
        </authorList>
    </citation>
    <scope>NUCLEOTIDE SEQUENCE</scope>
    <source>
        <strain evidence="2">MAFF235873</strain>
    </source>
</reference>
<keyword evidence="3" id="KW-1185">Reference proteome</keyword>
<dbReference type="Proteomes" id="UP001232148">
    <property type="component" value="Unassembled WGS sequence"/>
</dbReference>